<dbReference type="AlphaFoldDB" id="A0A519BMS4"/>
<keyword evidence="4" id="KW-1005">Bacterial flagellum biogenesis</keyword>
<dbReference type="InterPro" id="IPR051472">
    <property type="entry name" value="T3SS_Stator/FliH"/>
</dbReference>
<reference evidence="8 9" key="1">
    <citation type="journal article" date="2019" name="ISME J.">
        <title>Insights into ecological role of a new deltaproteobacterial order Candidatus Acidulodesulfobacterales by metagenomics and metatranscriptomics.</title>
        <authorList>
            <person name="Tan S."/>
            <person name="Liu J."/>
            <person name="Fang Y."/>
            <person name="Hedlund B.P."/>
            <person name="Lian Z.H."/>
            <person name="Huang L.Y."/>
            <person name="Li J.T."/>
            <person name="Huang L.N."/>
            <person name="Li W.J."/>
            <person name="Jiang H.C."/>
            <person name="Dong H.L."/>
            <person name="Shu W.S."/>
        </authorList>
    </citation>
    <scope>NUCLEOTIDE SEQUENCE [LARGE SCALE GENOMIC DNA]</scope>
    <source>
        <strain evidence="8">AP1</strain>
    </source>
</reference>
<dbReference type="Proteomes" id="UP000319296">
    <property type="component" value="Unassembled WGS sequence"/>
</dbReference>
<comment type="similarity">
    <text evidence="2">Belongs to the FliH family.</text>
</comment>
<accession>A0A519BMS4</accession>
<keyword evidence="3" id="KW-0813">Transport</keyword>
<evidence type="ECO:0000256" key="3">
    <source>
        <dbReference type="ARBA" id="ARBA00022448"/>
    </source>
</evidence>
<evidence type="ECO:0000256" key="1">
    <source>
        <dbReference type="ARBA" id="ARBA00003041"/>
    </source>
</evidence>
<proteinExistence type="inferred from homology"/>
<comment type="caution">
    <text evidence="8">The sequence shown here is derived from an EMBL/GenBank/DDBJ whole genome shotgun (WGS) entry which is preliminary data.</text>
</comment>
<keyword evidence="6" id="KW-1006">Bacterial flagellum protein export</keyword>
<organism evidence="8 9">
    <name type="scientific">Candidatus Acididesulfobacter diazotrophicus</name>
    <dbReference type="NCBI Taxonomy" id="2597226"/>
    <lineage>
        <taxon>Bacteria</taxon>
        <taxon>Deltaproteobacteria</taxon>
        <taxon>Candidatus Acidulodesulfobacterales</taxon>
        <taxon>Candidatus Acididesulfobacter</taxon>
    </lineage>
</organism>
<evidence type="ECO:0000313" key="9">
    <source>
        <dbReference type="Proteomes" id="UP000319296"/>
    </source>
</evidence>
<comment type="function">
    <text evidence="1">Needed for flagellar regrowth and assembly.</text>
</comment>
<feature type="domain" description="Flagellar assembly protein FliH/Type III secretion system HrpE" evidence="7">
    <location>
        <begin position="103"/>
        <end position="233"/>
    </location>
</feature>
<evidence type="ECO:0000256" key="5">
    <source>
        <dbReference type="ARBA" id="ARBA00022927"/>
    </source>
</evidence>
<evidence type="ECO:0000256" key="4">
    <source>
        <dbReference type="ARBA" id="ARBA00022795"/>
    </source>
</evidence>
<name>A0A519BMS4_9DELT</name>
<dbReference type="PANTHER" id="PTHR34982">
    <property type="entry name" value="YOP PROTEINS TRANSLOCATION PROTEIN L"/>
    <property type="match status" value="1"/>
</dbReference>
<sequence>MSNVIRNFEVNLEDDTIYDGSKIILANVIKSGNIGEDEELLILLESIPPSIQKFILNHIDGYKKKLDKTIKDKEELIFKENKSKGYKEGFAEGKIEATKSLEKEVKNMTQIASEIGQFKNILYNDVTKDVVDLSLKIAEKIVKSAVLSDNDFLKNIISDAIDKAANSTNIIIYLNPSDYASFSKNSKIAKDLSKNIQSNISFASDTNLLPGNTFIKTDFGEIDAKIETQLQQIKKAFNKIIPG</sequence>
<dbReference type="GO" id="GO:0044781">
    <property type="term" value="P:bacterial-type flagellum organization"/>
    <property type="evidence" value="ECO:0007669"/>
    <property type="project" value="UniProtKB-KW"/>
</dbReference>
<dbReference type="Pfam" id="PF02108">
    <property type="entry name" value="FliH"/>
    <property type="match status" value="1"/>
</dbReference>
<dbReference type="PANTHER" id="PTHR34982:SF1">
    <property type="entry name" value="FLAGELLAR ASSEMBLY PROTEIN FLIH"/>
    <property type="match status" value="1"/>
</dbReference>
<dbReference type="GO" id="GO:0015031">
    <property type="term" value="P:protein transport"/>
    <property type="evidence" value="ECO:0007669"/>
    <property type="project" value="UniProtKB-KW"/>
</dbReference>
<evidence type="ECO:0000256" key="2">
    <source>
        <dbReference type="ARBA" id="ARBA00006602"/>
    </source>
</evidence>
<evidence type="ECO:0000259" key="7">
    <source>
        <dbReference type="Pfam" id="PF02108"/>
    </source>
</evidence>
<protein>
    <recommendedName>
        <fullName evidence="7">Flagellar assembly protein FliH/Type III secretion system HrpE domain-containing protein</fullName>
    </recommendedName>
</protein>
<dbReference type="EMBL" id="SGBB01000007">
    <property type="protein sequence ID" value="RZD18568.1"/>
    <property type="molecule type" value="Genomic_DNA"/>
</dbReference>
<evidence type="ECO:0000256" key="6">
    <source>
        <dbReference type="ARBA" id="ARBA00023225"/>
    </source>
</evidence>
<keyword evidence="5" id="KW-0653">Protein transport</keyword>
<dbReference type="GO" id="GO:0005829">
    <property type="term" value="C:cytosol"/>
    <property type="evidence" value="ECO:0007669"/>
    <property type="project" value="TreeGrafter"/>
</dbReference>
<dbReference type="InterPro" id="IPR018035">
    <property type="entry name" value="Flagellar_FliH/T3SS_HrpE"/>
</dbReference>
<evidence type="ECO:0000313" key="8">
    <source>
        <dbReference type="EMBL" id="RZD18568.1"/>
    </source>
</evidence>
<gene>
    <name evidence="8" type="ORF">EVG15_05065</name>
</gene>